<dbReference type="PANTHER" id="PTHR24221:SF654">
    <property type="entry name" value="ATP-BINDING CASSETTE SUB-FAMILY B MEMBER 6"/>
    <property type="match status" value="1"/>
</dbReference>
<evidence type="ECO:0000313" key="2">
    <source>
        <dbReference type="EMBL" id="MBP2400835.1"/>
    </source>
</evidence>
<organism evidence="2 3">
    <name type="scientific">Streptomyces syringium</name>
    <dbReference type="NCBI Taxonomy" id="76729"/>
    <lineage>
        <taxon>Bacteria</taxon>
        <taxon>Bacillati</taxon>
        <taxon>Actinomycetota</taxon>
        <taxon>Actinomycetes</taxon>
        <taxon>Kitasatosporales</taxon>
        <taxon>Streptomycetaceae</taxon>
        <taxon>Streptomyces</taxon>
    </lineage>
</organism>
<name>A0ABS4XWX1_9ACTN</name>
<sequence length="131" mass="13802">MRTSSQNLTGLVMTLNRLYEESMYLADLEASYDVAERNAITRGGSPLPGGPVEVRCEDVTFSCSGAKSPALENVSLTIPAGKVVALVGENGSGKTTLSKLVAGLYLPSAGQVYFNEVEICQRSRNSPADAA</sequence>
<keyword evidence="3" id="KW-1185">Reference proteome</keyword>
<dbReference type="InterPro" id="IPR039421">
    <property type="entry name" value="Type_1_exporter"/>
</dbReference>
<protein>
    <submittedName>
        <fullName evidence="2">ABC-type bacteriocin/lantibiotic exporter with double-glycine peptidase domain</fullName>
    </submittedName>
</protein>
<dbReference type="EMBL" id="JAGIOH010000001">
    <property type="protein sequence ID" value="MBP2400835.1"/>
    <property type="molecule type" value="Genomic_DNA"/>
</dbReference>
<feature type="domain" description="ABC transporter" evidence="1">
    <location>
        <begin position="71"/>
        <end position="124"/>
    </location>
</feature>
<proteinExistence type="predicted"/>
<evidence type="ECO:0000313" key="3">
    <source>
        <dbReference type="Proteomes" id="UP001519291"/>
    </source>
</evidence>
<accession>A0ABS4XWX1</accession>
<comment type="caution">
    <text evidence="2">The sequence shown here is derived from an EMBL/GenBank/DDBJ whole genome shotgun (WGS) entry which is preliminary data.</text>
</comment>
<dbReference type="GeneID" id="91573410"/>
<gene>
    <name evidence="2" type="ORF">JO379_000304</name>
</gene>
<dbReference type="SUPFAM" id="SSF52540">
    <property type="entry name" value="P-loop containing nucleoside triphosphate hydrolases"/>
    <property type="match status" value="1"/>
</dbReference>
<dbReference type="Proteomes" id="UP001519291">
    <property type="component" value="Unassembled WGS sequence"/>
</dbReference>
<reference evidence="2 3" key="1">
    <citation type="submission" date="2021-03" db="EMBL/GenBank/DDBJ databases">
        <title>Sequencing the genomes of 1000 actinobacteria strains.</title>
        <authorList>
            <person name="Klenk H.-P."/>
        </authorList>
    </citation>
    <scope>NUCLEOTIDE SEQUENCE [LARGE SCALE GENOMIC DNA]</scope>
    <source>
        <strain evidence="2 3">DSM 41480</strain>
    </source>
</reference>
<dbReference type="RefSeq" id="WP_307841847.1">
    <property type="nucleotide sequence ID" value="NZ_JAGIOH010000001.1"/>
</dbReference>
<dbReference type="PANTHER" id="PTHR24221">
    <property type="entry name" value="ATP-BINDING CASSETTE SUB-FAMILY B"/>
    <property type="match status" value="1"/>
</dbReference>
<dbReference type="Pfam" id="PF00005">
    <property type="entry name" value="ABC_tran"/>
    <property type="match status" value="1"/>
</dbReference>
<dbReference type="Gene3D" id="3.40.50.300">
    <property type="entry name" value="P-loop containing nucleotide triphosphate hydrolases"/>
    <property type="match status" value="1"/>
</dbReference>
<dbReference type="InterPro" id="IPR003439">
    <property type="entry name" value="ABC_transporter-like_ATP-bd"/>
</dbReference>
<evidence type="ECO:0000259" key="1">
    <source>
        <dbReference type="Pfam" id="PF00005"/>
    </source>
</evidence>
<dbReference type="InterPro" id="IPR027417">
    <property type="entry name" value="P-loop_NTPase"/>
</dbReference>